<dbReference type="EMBL" id="FOHB01000008">
    <property type="protein sequence ID" value="SES45450.1"/>
    <property type="molecule type" value="Genomic_DNA"/>
</dbReference>
<dbReference type="SUPFAM" id="SSF52833">
    <property type="entry name" value="Thioredoxin-like"/>
    <property type="match status" value="1"/>
</dbReference>
<evidence type="ECO:0000313" key="2">
    <source>
        <dbReference type="EMBL" id="SES45450.1"/>
    </source>
</evidence>
<evidence type="ECO:0000313" key="3">
    <source>
        <dbReference type="Proteomes" id="UP000199019"/>
    </source>
</evidence>
<dbReference type="STRING" id="587636.SAMN05216199_3796"/>
<name>A0A1H9XGX6_9MICO</name>
<evidence type="ECO:0000259" key="1">
    <source>
        <dbReference type="Pfam" id="PF00462"/>
    </source>
</evidence>
<dbReference type="InterPro" id="IPR036249">
    <property type="entry name" value="Thioredoxin-like_sf"/>
</dbReference>
<feature type="domain" description="Glutaredoxin" evidence="1">
    <location>
        <begin position="80"/>
        <end position="136"/>
    </location>
</feature>
<accession>A0A1H9XGX6</accession>
<organism evidence="2 3">
    <name type="scientific">Pedococcus cremeus</name>
    <dbReference type="NCBI Taxonomy" id="587636"/>
    <lineage>
        <taxon>Bacteria</taxon>
        <taxon>Bacillati</taxon>
        <taxon>Actinomycetota</taxon>
        <taxon>Actinomycetes</taxon>
        <taxon>Micrococcales</taxon>
        <taxon>Intrasporangiaceae</taxon>
        <taxon>Pedococcus</taxon>
    </lineage>
</organism>
<sequence length="154" mass="16849">MAGPSPERRSSSGVVRRWWLSGWVAAVAVVPLLTSPPSSSDLVGSALLLLAAWVLSPRFFPTSPSDRDARRLAWETGVPVVYWRPGCSYCLRLRIALGRTGNRAIWVDVTRDPAASARVRAANSGDETVPTVFVGDSATTNPRPAWVRERLPRR</sequence>
<proteinExistence type="predicted"/>
<dbReference type="Proteomes" id="UP000199019">
    <property type="component" value="Unassembled WGS sequence"/>
</dbReference>
<dbReference type="Gene3D" id="3.40.30.10">
    <property type="entry name" value="Glutaredoxin"/>
    <property type="match status" value="1"/>
</dbReference>
<protein>
    <submittedName>
        <fullName evidence="2">Mycoredoxin</fullName>
    </submittedName>
</protein>
<dbReference type="InterPro" id="IPR002109">
    <property type="entry name" value="Glutaredoxin"/>
</dbReference>
<dbReference type="AlphaFoldDB" id="A0A1H9XGX6"/>
<gene>
    <name evidence="2" type="ORF">SAMN05216199_3796</name>
</gene>
<keyword evidence="3" id="KW-1185">Reference proteome</keyword>
<dbReference type="Pfam" id="PF00462">
    <property type="entry name" value="Glutaredoxin"/>
    <property type="match status" value="1"/>
</dbReference>
<reference evidence="3" key="1">
    <citation type="submission" date="2016-10" db="EMBL/GenBank/DDBJ databases">
        <authorList>
            <person name="Varghese N."/>
            <person name="Submissions S."/>
        </authorList>
    </citation>
    <scope>NUCLEOTIDE SEQUENCE [LARGE SCALE GENOMIC DNA]</scope>
    <source>
        <strain evidence="3">CGMCC 1.6963</strain>
    </source>
</reference>
<dbReference type="OrthoDB" id="8991911at2"/>
<dbReference type="RefSeq" id="WP_091761661.1">
    <property type="nucleotide sequence ID" value="NZ_FOHB01000008.1"/>
</dbReference>